<dbReference type="Pfam" id="PF16422">
    <property type="entry name" value="COE1_DBD"/>
    <property type="match status" value="1"/>
</dbReference>
<accession>A0A1I7TMZ3</accession>
<keyword evidence="1" id="KW-0217">Developmental protein</keyword>
<dbReference type="InterPro" id="IPR003523">
    <property type="entry name" value="Transcription_factor_COE"/>
</dbReference>
<keyword evidence="1" id="KW-0805">Transcription regulation</keyword>
<keyword evidence="1" id="KW-0863">Zinc-finger</keyword>
<dbReference type="GO" id="GO:0005634">
    <property type="term" value="C:nucleus"/>
    <property type="evidence" value="ECO:0007669"/>
    <property type="project" value="UniProtKB-SubCell"/>
</dbReference>
<keyword evidence="3" id="KW-1185">Reference proteome</keyword>
<comment type="similarity">
    <text evidence="1">Belongs to the COE family.</text>
</comment>
<evidence type="ECO:0000313" key="4">
    <source>
        <dbReference type="WBParaSite" id="Csp11.Scaffold629.g10038.t1"/>
    </source>
</evidence>
<comment type="subcellular location">
    <subcellularLocation>
        <location evidence="1">Nucleus</location>
    </subcellularLocation>
</comment>
<dbReference type="eggNOG" id="KOG3836">
    <property type="taxonomic scope" value="Eukaryota"/>
</dbReference>
<evidence type="ECO:0000313" key="3">
    <source>
        <dbReference type="Proteomes" id="UP000095282"/>
    </source>
</evidence>
<dbReference type="Proteomes" id="UP000095282">
    <property type="component" value="Unplaced"/>
</dbReference>
<dbReference type="GO" id="GO:0003677">
    <property type="term" value="F:DNA binding"/>
    <property type="evidence" value="ECO:0007669"/>
    <property type="project" value="UniProtKB-KW"/>
</dbReference>
<organism evidence="3 4">
    <name type="scientific">Caenorhabditis tropicalis</name>
    <dbReference type="NCBI Taxonomy" id="1561998"/>
    <lineage>
        <taxon>Eukaryota</taxon>
        <taxon>Metazoa</taxon>
        <taxon>Ecdysozoa</taxon>
        <taxon>Nematoda</taxon>
        <taxon>Chromadorea</taxon>
        <taxon>Rhabditida</taxon>
        <taxon>Rhabditina</taxon>
        <taxon>Rhabditomorpha</taxon>
        <taxon>Rhabditoidea</taxon>
        <taxon>Rhabditidae</taxon>
        <taxon>Peloderinae</taxon>
        <taxon>Caenorhabditis</taxon>
    </lineage>
</organism>
<feature type="domain" description="Transcription factor COE DNA-binding" evidence="2">
    <location>
        <begin position="38"/>
        <end position="115"/>
    </location>
</feature>
<keyword evidence="1" id="KW-0479">Metal-binding</keyword>
<evidence type="ECO:0000259" key="2">
    <source>
        <dbReference type="Pfam" id="PF16422"/>
    </source>
</evidence>
<dbReference type="GO" id="GO:0008270">
    <property type="term" value="F:zinc ion binding"/>
    <property type="evidence" value="ECO:0007669"/>
    <property type="project" value="UniProtKB-KW"/>
</dbReference>
<dbReference type="STRING" id="1561998.A0A1I7TMZ3"/>
<name>A0A1I7TMZ3_9PELO</name>
<proteinExistence type="inferred from homology"/>
<keyword evidence="1" id="KW-0539">Nucleus</keyword>
<evidence type="ECO:0000256" key="1">
    <source>
        <dbReference type="RuleBase" id="RU004489"/>
    </source>
</evidence>
<keyword evidence="1" id="KW-0862">Zinc</keyword>
<sequence>MRPVPEGPLAVQMFFPDSNTLLRSVKDENRTSWPLIDASNASVQIHRAHFEKNPPNNLRKSNFFHFVIALYDRNNQPIEIDRTHFAGFVEKDKEVDGQATKNGIHYRLSLVFQNG</sequence>
<dbReference type="Gene3D" id="2.60.40.3180">
    <property type="entry name" value="Transcription factor COE1, DNA-binding domain"/>
    <property type="match status" value="1"/>
</dbReference>
<dbReference type="InterPro" id="IPR038173">
    <property type="entry name" value="COE_DBD_sf"/>
</dbReference>
<dbReference type="InterPro" id="IPR032200">
    <property type="entry name" value="COE_DBD"/>
</dbReference>
<dbReference type="GO" id="GO:0006355">
    <property type="term" value="P:regulation of DNA-templated transcription"/>
    <property type="evidence" value="ECO:0007669"/>
    <property type="project" value="InterPro"/>
</dbReference>
<protein>
    <submittedName>
        <fullName evidence="4">COE1_DBD domain-containing protein</fullName>
    </submittedName>
</protein>
<keyword evidence="1" id="KW-0804">Transcription</keyword>
<keyword evidence="1" id="KW-0238">DNA-binding</keyword>
<dbReference type="WBParaSite" id="Csp11.Scaffold629.g10038.t1">
    <property type="protein sequence ID" value="Csp11.Scaffold629.g10038.t1"/>
    <property type="gene ID" value="Csp11.Scaffold629.g10038"/>
</dbReference>
<dbReference type="AlphaFoldDB" id="A0A1I7TMZ3"/>
<reference evidence="4" key="1">
    <citation type="submission" date="2016-11" db="UniProtKB">
        <authorList>
            <consortium name="WormBaseParasite"/>
        </authorList>
    </citation>
    <scope>IDENTIFICATION</scope>
</reference>
<dbReference type="PANTHER" id="PTHR10747">
    <property type="entry name" value="TRANSCRIPTION FACTOR COE FAMILY MEMBER"/>
    <property type="match status" value="1"/>
</dbReference>